<evidence type="ECO:0000313" key="2">
    <source>
        <dbReference type="Proteomes" id="UP000596252"/>
    </source>
</evidence>
<protein>
    <submittedName>
        <fullName evidence="1">Uncharacterized protein</fullName>
    </submittedName>
</protein>
<dbReference type="EMBL" id="CP069213">
    <property type="protein sequence ID" value="QRH03079.1"/>
    <property type="molecule type" value="Genomic_DNA"/>
</dbReference>
<accession>A0ABX7G6V7</accession>
<keyword evidence="2" id="KW-1185">Reference proteome</keyword>
<dbReference type="RefSeq" id="WP_203326645.1">
    <property type="nucleotide sequence ID" value="NZ_CP069213.1"/>
</dbReference>
<reference evidence="1 2" key="1">
    <citation type="journal article" date="2012" name="Antonie Van Leeuwenhoek">
        <title>Shewanella litorisediminis sp. nov., a gammaproteobacterium isolated from a tidal flat sediment.</title>
        <authorList>
            <person name="Lee M.H."/>
            <person name="Yoon J.H."/>
        </authorList>
    </citation>
    <scope>NUCLEOTIDE SEQUENCE [LARGE SCALE GENOMIC DNA]</scope>
    <source>
        <strain evidence="1 2">SMK1-12</strain>
    </source>
</reference>
<dbReference type="Proteomes" id="UP000596252">
    <property type="component" value="Chromosome"/>
</dbReference>
<name>A0ABX7G6V7_9GAMM</name>
<sequence length="65" mass="7515">MEIGKFYDVAFMAGRYDIEYEKGVKCIKKTPKSYRVEREDGTTRLIGQDSIMDLKLVSQFANTKT</sequence>
<proteinExistence type="predicted"/>
<evidence type="ECO:0000313" key="1">
    <source>
        <dbReference type="EMBL" id="QRH03079.1"/>
    </source>
</evidence>
<gene>
    <name evidence="1" type="ORF">JQC75_06645</name>
</gene>
<organism evidence="1 2">
    <name type="scientific">Shewanella litorisediminis</name>
    <dbReference type="NCBI Taxonomy" id="1173586"/>
    <lineage>
        <taxon>Bacteria</taxon>
        <taxon>Pseudomonadati</taxon>
        <taxon>Pseudomonadota</taxon>
        <taxon>Gammaproteobacteria</taxon>
        <taxon>Alteromonadales</taxon>
        <taxon>Shewanellaceae</taxon>
        <taxon>Shewanella</taxon>
    </lineage>
</organism>